<dbReference type="Gene3D" id="3.80.10.10">
    <property type="entry name" value="Ribonuclease Inhibitor"/>
    <property type="match status" value="1"/>
</dbReference>
<dbReference type="EnsemblPlants" id="OGLUM11G15200.1">
    <property type="protein sequence ID" value="OGLUM11G15200.1"/>
    <property type="gene ID" value="OGLUM11G15200"/>
</dbReference>
<proteinExistence type="predicted"/>
<reference evidence="2" key="2">
    <citation type="submission" date="2018-05" db="EMBL/GenBank/DDBJ databases">
        <title>OgluRS3 (Oryza glumaepatula Reference Sequence Version 3).</title>
        <authorList>
            <person name="Zhang J."/>
            <person name="Kudrna D."/>
            <person name="Lee S."/>
            <person name="Talag J."/>
            <person name="Welchert J."/>
            <person name="Wing R.A."/>
        </authorList>
    </citation>
    <scope>NUCLEOTIDE SEQUENCE [LARGE SCALE GENOMIC DNA]</scope>
</reference>
<evidence type="ECO:0000259" key="1">
    <source>
        <dbReference type="Pfam" id="PF23622"/>
    </source>
</evidence>
<dbReference type="STRING" id="40148.A0A0E0BJR9"/>
<keyword evidence="3" id="KW-1185">Reference proteome</keyword>
<name>A0A0E0BJR9_9ORYZ</name>
<dbReference type="PANTHER" id="PTHR34145">
    <property type="entry name" value="OS02G0105600 PROTEIN"/>
    <property type="match status" value="1"/>
</dbReference>
<evidence type="ECO:0000313" key="3">
    <source>
        <dbReference type="Proteomes" id="UP000026961"/>
    </source>
</evidence>
<dbReference type="PANTHER" id="PTHR34145:SF64">
    <property type="entry name" value="F-BOX DOMAIN CONTAINING PROTEIN, EXPRESSED"/>
    <property type="match status" value="1"/>
</dbReference>
<dbReference type="InterPro" id="IPR032675">
    <property type="entry name" value="LRR_dom_sf"/>
</dbReference>
<feature type="domain" description="At1g61320/AtMIF1 LRR" evidence="1">
    <location>
        <begin position="93"/>
        <end position="468"/>
    </location>
</feature>
<sequence>MRRMKSRHGAAKRAPEKKPGIFQLDDIPENAVFMIHQLLSLRDAARASLLTRKWLRVWRFYPNLEFTTKALGLKKRIHKVQRRAKFVSCVNTVIRHHAGTGVKSFIIKKNLNNQKYTHYLDRWMYFAVSSGAKELTLDLRPQRFIHYRNIQYNFPSSNFATPMPTSIEHLKLLFCYLRPSPTFFGLSNLKTLELSFVRITKEDLESLLSYTFSLQELKLSQCPNIDHLRIPDVPSKLNYLDIDLCWIRALEIHIQNLVIFNYHGSVRFRIIQGEGSLFKEARFQFSCGDAIEYAITEMAPALPNLETLFLIGFSKMVIPTRDPRHRFHCLKHLQLKMIMLSKKYNNLCLVSFLDAAPFLESLIVHVCNGSLYYPGKKTDLRRLEKREPHKNLKYAKMTGFDGERSSIELALHILESSTNLECLILDPRKYKSEWKYIYEENLRDVQWRVHNFTISEYIAEAVPSHVKLLFS</sequence>
<dbReference type="InterPro" id="IPR053772">
    <property type="entry name" value="At1g61320/At1g61330-like"/>
</dbReference>
<dbReference type="InterPro" id="IPR036047">
    <property type="entry name" value="F-box-like_dom_sf"/>
</dbReference>
<dbReference type="Pfam" id="PF23622">
    <property type="entry name" value="LRR_At1g61320_AtMIF1"/>
    <property type="match status" value="1"/>
</dbReference>
<dbReference type="HOGENOM" id="CLU_010721_3_4_1"/>
<dbReference type="AlphaFoldDB" id="A0A0E0BJR9"/>
<dbReference type="SUPFAM" id="SSF52058">
    <property type="entry name" value="L domain-like"/>
    <property type="match status" value="1"/>
</dbReference>
<dbReference type="InterPro" id="IPR055357">
    <property type="entry name" value="LRR_At1g61320_AtMIF1"/>
</dbReference>
<dbReference type="Proteomes" id="UP000026961">
    <property type="component" value="Chromosome 11"/>
</dbReference>
<organism evidence="2">
    <name type="scientific">Oryza glumipatula</name>
    <dbReference type="NCBI Taxonomy" id="40148"/>
    <lineage>
        <taxon>Eukaryota</taxon>
        <taxon>Viridiplantae</taxon>
        <taxon>Streptophyta</taxon>
        <taxon>Embryophyta</taxon>
        <taxon>Tracheophyta</taxon>
        <taxon>Spermatophyta</taxon>
        <taxon>Magnoliopsida</taxon>
        <taxon>Liliopsida</taxon>
        <taxon>Poales</taxon>
        <taxon>Poaceae</taxon>
        <taxon>BOP clade</taxon>
        <taxon>Oryzoideae</taxon>
        <taxon>Oryzeae</taxon>
        <taxon>Oryzinae</taxon>
        <taxon>Oryza</taxon>
    </lineage>
</organism>
<evidence type="ECO:0000313" key="2">
    <source>
        <dbReference type="EnsemblPlants" id="OGLUM11G15200.1"/>
    </source>
</evidence>
<dbReference type="Gramene" id="OGLUM11G15200.1">
    <property type="protein sequence ID" value="OGLUM11G15200.1"/>
    <property type="gene ID" value="OGLUM11G15200"/>
</dbReference>
<protein>
    <recommendedName>
        <fullName evidence="1">At1g61320/AtMIF1 LRR domain-containing protein</fullName>
    </recommendedName>
</protein>
<dbReference type="SUPFAM" id="SSF81383">
    <property type="entry name" value="F-box domain"/>
    <property type="match status" value="1"/>
</dbReference>
<accession>A0A0E0BJR9</accession>
<reference evidence="2" key="1">
    <citation type="submission" date="2015-04" db="UniProtKB">
        <authorList>
            <consortium name="EnsemblPlants"/>
        </authorList>
    </citation>
    <scope>IDENTIFICATION</scope>
</reference>